<dbReference type="RefSeq" id="WP_271333967.1">
    <property type="nucleotide sequence ID" value="NZ_JAMZNK010000001.1"/>
</dbReference>
<evidence type="ECO:0000256" key="1">
    <source>
        <dbReference type="SAM" id="SignalP"/>
    </source>
</evidence>
<accession>A0ABT4W675</accession>
<name>A0ABT4W675_9FLAO</name>
<protein>
    <submittedName>
        <fullName evidence="2">Uncharacterized protein</fullName>
    </submittedName>
</protein>
<proteinExistence type="predicted"/>
<feature type="signal peptide" evidence="1">
    <location>
        <begin position="1"/>
        <end position="24"/>
    </location>
</feature>
<dbReference type="PROSITE" id="PS51257">
    <property type="entry name" value="PROKAR_LIPOPROTEIN"/>
    <property type="match status" value="1"/>
</dbReference>
<comment type="caution">
    <text evidence="2">The sequence shown here is derived from an EMBL/GenBank/DDBJ whole genome shotgun (WGS) entry which is preliminary data.</text>
</comment>
<feature type="chain" id="PRO_5046233593" evidence="1">
    <location>
        <begin position="25"/>
        <end position="370"/>
    </location>
</feature>
<evidence type="ECO:0000313" key="3">
    <source>
        <dbReference type="Proteomes" id="UP001212170"/>
    </source>
</evidence>
<keyword evidence="1" id="KW-0732">Signal</keyword>
<sequence length="370" mass="42246">MKSKITLLFILSLFILSCSGDDDAKSKQFEFLEFEKDVVLPSVNSGDITFLAINFDENLTNWDLKLTDDAGNVLPVILSSVKKTGHGYVDNEIQRIAFTAAPKNEGVYTLVIKNKTTDQLYTDHFIVRSKTFNKIQYSYASSYNIIGGWSSNEPEPTWDYIYFQKIKNTIQSDLVTTGISGIKLENVTTFKEYNIDYSVNTETKKIEFTLPVGVPEGNYYLSVRYSNFTSAYFEKDIVVQEEKLPKVASINKNTFKGKEIMTLKGNDFRYKVDLDLLPGSLFRTYQVSSYLVFTNNNGTGEIELSTYDKDPSFKYMNAEGTEINFPFHGQTSEEDFYYGNDYPRTYFEGTVQVRTGAYLSEPIAIRVDFK</sequence>
<organism evidence="2 3">
    <name type="scientific">Flavobacterium azizsancarii</name>
    <dbReference type="NCBI Taxonomy" id="2961580"/>
    <lineage>
        <taxon>Bacteria</taxon>
        <taxon>Pseudomonadati</taxon>
        <taxon>Bacteroidota</taxon>
        <taxon>Flavobacteriia</taxon>
        <taxon>Flavobacteriales</taxon>
        <taxon>Flavobacteriaceae</taxon>
        <taxon>Flavobacterium</taxon>
    </lineage>
</organism>
<dbReference type="EMBL" id="JAMZNK010000001">
    <property type="protein sequence ID" value="MDA6068086.1"/>
    <property type="molecule type" value="Genomic_DNA"/>
</dbReference>
<keyword evidence="3" id="KW-1185">Reference proteome</keyword>
<gene>
    <name evidence="2" type="ORF">NJT12_00515</name>
</gene>
<reference evidence="2 3" key="1">
    <citation type="journal article" date="2023" name="Chemosphere">
        <title>Whole genome analysis of Flavobacterium aziz-sancarii sp. nov., isolated from Ardley Island (Antarctica), revealed a rich resistome and bioremediation potential.</title>
        <authorList>
            <person name="Otur C."/>
            <person name="Okay S."/>
            <person name="Kurt-Kizildogan A."/>
        </authorList>
    </citation>
    <scope>NUCLEOTIDE SEQUENCE [LARGE SCALE GENOMIC DNA]</scope>
    <source>
        <strain evidence="2 3">AC</strain>
    </source>
</reference>
<dbReference type="Proteomes" id="UP001212170">
    <property type="component" value="Unassembled WGS sequence"/>
</dbReference>
<evidence type="ECO:0000313" key="2">
    <source>
        <dbReference type="EMBL" id="MDA6068086.1"/>
    </source>
</evidence>